<reference evidence="1" key="1">
    <citation type="journal article" date="2020" name="Stud. Mycol.">
        <title>101 Dothideomycetes genomes: a test case for predicting lifestyles and emergence of pathogens.</title>
        <authorList>
            <person name="Haridas S."/>
            <person name="Albert R."/>
            <person name="Binder M."/>
            <person name="Bloem J."/>
            <person name="Labutti K."/>
            <person name="Salamov A."/>
            <person name="Andreopoulos B."/>
            <person name="Baker S."/>
            <person name="Barry K."/>
            <person name="Bills G."/>
            <person name="Bluhm B."/>
            <person name="Cannon C."/>
            <person name="Castanera R."/>
            <person name="Culley D."/>
            <person name="Daum C."/>
            <person name="Ezra D."/>
            <person name="Gonzalez J."/>
            <person name="Henrissat B."/>
            <person name="Kuo A."/>
            <person name="Liang C."/>
            <person name="Lipzen A."/>
            <person name="Lutzoni F."/>
            <person name="Magnuson J."/>
            <person name="Mondo S."/>
            <person name="Nolan M."/>
            <person name="Ohm R."/>
            <person name="Pangilinan J."/>
            <person name="Park H.-J."/>
            <person name="Ramirez L."/>
            <person name="Alfaro M."/>
            <person name="Sun H."/>
            <person name="Tritt A."/>
            <person name="Yoshinaga Y."/>
            <person name="Zwiers L.-H."/>
            <person name="Turgeon B."/>
            <person name="Goodwin S."/>
            <person name="Spatafora J."/>
            <person name="Crous P."/>
            <person name="Grigoriev I."/>
        </authorList>
    </citation>
    <scope>NUCLEOTIDE SEQUENCE</scope>
    <source>
        <strain evidence="1">CBS 525.71</strain>
    </source>
</reference>
<sequence>MPRSAPMAMAVRRVFWLFGSPALKATISSTGVNFFSRKRMALRLRARRRGSWSVLRWRFGRRFACGLRAV</sequence>
<name>A0ACB6RS87_9PLEO</name>
<comment type="caution">
    <text evidence="1">The sequence shown here is derived from an EMBL/GenBank/DDBJ whole genome shotgun (WGS) entry which is preliminary data.</text>
</comment>
<dbReference type="EMBL" id="MU006734">
    <property type="protein sequence ID" value="KAF2623784.1"/>
    <property type="molecule type" value="Genomic_DNA"/>
</dbReference>
<protein>
    <submittedName>
        <fullName evidence="1">Uncharacterized protein</fullName>
    </submittedName>
</protein>
<evidence type="ECO:0000313" key="1">
    <source>
        <dbReference type="EMBL" id="KAF2623784.1"/>
    </source>
</evidence>
<organism evidence="1 2">
    <name type="scientific">Macroventuria anomochaeta</name>
    <dbReference type="NCBI Taxonomy" id="301207"/>
    <lineage>
        <taxon>Eukaryota</taxon>
        <taxon>Fungi</taxon>
        <taxon>Dikarya</taxon>
        <taxon>Ascomycota</taxon>
        <taxon>Pezizomycotina</taxon>
        <taxon>Dothideomycetes</taxon>
        <taxon>Pleosporomycetidae</taxon>
        <taxon>Pleosporales</taxon>
        <taxon>Pleosporineae</taxon>
        <taxon>Didymellaceae</taxon>
        <taxon>Macroventuria</taxon>
    </lineage>
</organism>
<evidence type="ECO:0000313" key="2">
    <source>
        <dbReference type="Proteomes" id="UP000799754"/>
    </source>
</evidence>
<keyword evidence="2" id="KW-1185">Reference proteome</keyword>
<accession>A0ACB6RS87</accession>
<proteinExistence type="predicted"/>
<dbReference type="Proteomes" id="UP000799754">
    <property type="component" value="Unassembled WGS sequence"/>
</dbReference>
<gene>
    <name evidence="1" type="ORF">BU25DRAFT_493971</name>
</gene>